<name>A0ABR8ELQ5_9CYAN</name>
<organism evidence="1 2">
    <name type="scientific">Planktothricoides raciborskii FACHB-1370</name>
    <dbReference type="NCBI Taxonomy" id="2949576"/>
    <lineage>
        <taxon>Bacteria</taxon>
        <taxon>Bacillati</taxon>
        <taxon>Cyanobacteriota</taxon>
        <taxon>Cyanophyceae</taxon>
        <taxon>Oscillatoriophycideae</taxon>
        <taxon>Oscillatoriales</taxon>
        <taxon>Oscillatoriaceae</taxon>
        <taxon>Planktothricoides</taxon>
    </lineage>
</organism>
<dbReference type="Proteomes" id="UP000641954">
    <property type="component" value="Unassembled WGS sequence"/>
</dbReference>
<gene>
    <name evidence="1" type="ORF">H6G72_23910</name>
</gene>
<protein>
    <submittedName>
        <fullName evidence="1">Uncharacterized protein</fullName>
    </submittedName>
</protein>
<dbReference type="RefSeq" id="WP_190880116.1">
    <property type="nucleotide sequence ID" value="NZ_JACJSK010000048.1"/>
</dbReference>
<reference evidence="1 2" key="1">
    <citation type="journal article" date="2020" name="ISME J.">
        <title>Comparative genomics reveals insights into cyanobacterial evolution and habitat adaptation.</title>
        <authorList>
            <person name="Chen M.Y."/>
            <person name="Teng W.K."/>
            <person name="Zhao L."/>
            <person name="Hu C.X."/>
            <person name="Zhou Y.K."/>
            <person name="Han B.P."/>
            <person name="Song L.R."/>
            <person name="Shu W.S."/>
        </authorList>
    </citation>
    <scope>NUCLEOTIDE SEQUENCE [LARGE SCALE GENOMIC DNA]</scope>
    <source>
        <strain evidence="1 2">FACHB-1370</strain>
    </source>
</reference>
<sequence>MTLRDDIEQWRRNVVTLQEGMEEIRYLSNRISECPIDELRFLLSQVSELCQESLTQVEYLRENLADIQSRWGSGTILGSIIFPTISLANTSADSAMISSIITDLSKNPFAYKAIPWLKMLGDSGELVLWKILLDPEGKEKLDLSEVEIKPKLEYDPAKKPAEPDFYIPSRKLICDAKAWKPADIDKGKKSSVEINPQSLKCAASKYARCLKDGGEVRLYFPEDTYHQQKERLDMLSSEVQSQFSNVKINMLPMPGVTHKDLNRQTQFRVTFLKWLAASKN</sequence>
<dbReference type="EMBL" id="JACJSK010000048">
    <property type="protein sequence ID" value="MBD2546825.1"/>
    <property type="molecule type" value="Genomic_DNA"/>
</dbReference>
<keyword evidence="2" id="KW-1185">Reference proteome</keyword>
<proteinExistence type="predicted"/>
<accession>A0ABR8ELQ5</accession>
<comment type="caution">
    <text evidence="1">The sequence shown here is derived from an EMBL/GenBank/DDBJ whole genome shotgun (WGS) entry which is preliminary data.</text>
</comment>
<evidence type="ECO:0000313" key="1">
    <source>
        <dbReference type="EMBL" id="MBD2546825.1"/>
    </source>
</evidence>
<evidence type="ECO:0000313" key="2">
    <source>
        <dbReference type="Proteomes" id="UP000641954"/>
    </source>
</evidence>